<feature type="region of interest" description="Disordered" evidence="1">
    <location>
        <begin position="57"/>
        <end position="80"/>
    </location>
</feature>
<dbReference type="AlphaFoldDB" id="S7R8M3"/>
<dbReference type="EMBL" id="KB469314">
    <property type="protein sequence ID" value="EPQ50670.1"/>
    <property type="molecule type" value="Genomic_DNA"/>
</dbReference>
<dbReference type="GeneID" id="19309917"/>
<sequence length="186" mass="21179">MVGGVHKACCFFTNGIDFEFKCPHLQLIIKTLFEWFNAYYILYEDRRAFALDDEVLSSPPSEASEGTDDDTDPVDDYHAPEGFEDYLPDEEALDVDLEKRRETYEKAAGYVMSHQQMLALFFGRLNENKGWPTNDKALAKQVDKNHNPDPWVISSTSRATSKRSVSELTQQGAGDERRSKRSRSGV</sequence>
<feature type="compositionally biased region" description="Polar residues" evidence="1">
    <location>
        <begin position="153"/>
        <end position="172"/>
    </location>
</feature>
<keyword evidence="3" id="KW-1185">Reference proteome</keyword>
<accession>S7R8M3</accession>
<reference evidence="2 3" key="1">
    <citation type="journal article" date="2012" name="Science">
        <title>The Paleozoic origin of enzymatic lignin decomposition reconstructed from 31 fungal genomes.</title>
        <authorList>
            <person name="Floudas D."/>
            <person name="Binder M."/>
            <person name="Riley R."/>
            <person name="Barry K."/>
            <person name="Blanchette R.A."/>
            <person name="Henrissat B."/>
            <person name="Martinez A.T."/>
            <person name="Otillar R."/>
            <person name="Spatafora J.W."/>
            <person name="Yadav J.S."/>
            <person name="Aerts A."/>
            <person name="Benoit I."/>
            <person name="Boyd A."/>
            <person name="Carlson A."/>
            <person name="Copeland A."/>
            <person name="Coutinho P.M."/>
            <person name="de Vries R.P."/>
            <person name="Ferreira P."/>
            <person name="Findley K."/>
            <person name="Foster B."/>
            <person name="Gaskell J."/>
            <person name="Glotzer D."/>
            <person name="Gorecki P."/>
            <person name="Heitman J."/>
            <person name="Hesse C."/>
            <person name="Hori C."/>
            <person name="Igarashi K."/>
            <person name="Jurgens J.A."/>
            <person name="Kallen N."/>
            <person name="Kersten P."/>
            <person name="Kohler A."/>
            <person name="Kuees U."/>
            <person name="Kumar T.K.A."/>
            <person name="Kuo A."/>
            <person name="LaButti K."/>
            <person name="Larrondo L.F."/>
            <person name="Lindquist E."/>
            <person name="Ling A."/>
            <person name="Lombard V."/>
            <person name="Lucas S."/>
            <person name="Lundell T."/>
            <person name="Martin R."/>
            <person name="McLaughlin D.J."/>
            <person name="Morgenstern I."/>
            <person name="Morin E."/>
            <person name="Murat C."/>
            <person name="Nagy L.G."/>
            <person name="Nolan M."/>
            <person name="Ohm R.A."/>
            <person name="Patyshakuliyeva A."/>
            <person name="Rokas A."/>
            <person name="Ruiz-Duenas F.J."/>
            <person name="Sabat G."/>
            <person name="Salamov A."/>
            <person name="Samejima M."/>
            <person name="Schmutz J."/>
            <person name="Slot J.C."/>
            <person name="St John F."/>
            <person name="Stenlid J."/>
            <person name="Sun H."/>
            <person name="Sun S."/>
            <person name="Syed K."/>
            <person name="Tsang A."/>
            <person name="Wiebenga A."/>
            <person name="Young D."/>
            <person name="Pisabarro A."/>
            <person name="Eastwood D.C."/>
            <person name="Martin F."/>
            <person name="Cullen D."/>
            <person name="Grigoriev I.V."/>
            <person name="Hibbett D.S."/>
        </authorList>
    </citation>
    <scope>NUCLEOTIDE SEQUENCE [LARGE SCALE GENOMIC DNA]</scope>
    <source>
        <strain evidence="2 3">ATCC 11539</strain>
    </source>
</reference>
<gene>
    <name evidence="2" type="ORF">GLOTRDRAFT_96914</name>
</gene>
<dbReference type="HOGENOM" id="CLU_1594716_0_0_1"/>
<proteinExistence type="predicted"/>
<evidence type="ECO:0000313" key="2">
    <source>
        <dbReference type="EMBL" id="EPQ50670.1"/>
    </source>
</evidence>
<feature type="compositionally biased region" description="Acidic residues" evidence="1">
    <location>
        <begin position="65"/>
        <end position="74"/>
    </location>
</feature>
<protein>
    <submittedName>
        <fullName evidence="2">Uncharacterized protein</fullName>
    </submittedName>
</protein>
<name>S7R8M3_GLOTA</name>
<evidence type="ECO:0000256" key="1">
    <source>
        <dbReference type="SAM" id="MobiDB-lite"/>
    </source>
</evidence>
<organism evidence="2 3">
    <name type="scientific">Gloeophyllum trabeum (strain ATCC 11539 / FP-39264 / Madison 617)</name>
    <name type="common">Brown rot fungus</name>
    <dbReference type="NCBI Taxonomy" id="670483"/>
    <lineage>
        <taxon>Eukaryota</taxon>
        <taxon>Fungi</taxon>
        <taxon>Dikarya</taxon>
        <taxon>Basidiomycota</taxon>
        <taxon>Agaricomycotina</taxon>
        <taxon>Agaricomycetes</taxon>
        <taxon>Gloeophyllales</taxon>
        <taxon>Gloeophyllaceae</taxon>
        <taxon>Gloeophyllum</taxon>
    </lineage>
</organism>
<feature type="region of interest" description="Disordered" evidence="1">
    <location>
        <begin position="143"/>
        <end position="186"/>
    </location>
</feature>
<dbReference type="KEGG" id="gtr:GLOTRDRAFT_96914"/>
<dbReference type="Proteomes" id="UP000030669">
    <property type="component" value="Unassembled WGS sequence"/>
</dbReference>
<evidence type="ECO:0000313" key="3">
    <source>
        <dbReference type="Proteomes" id="UP000030669"/>
    </source>
</evidence>
<dbReference type="RefSeq" id="XP_007870931.1">
    <property type="nucleotide sequence ID" value="XM_007872740.1"/>
</dbReference>